<accession>A0A2I0X6B8</accession>
<organism evidence="1 2">
    <name type="scientific">Dendrobium catenatum</name>
    <dbReference type="NCBI Taxonomy" id="906689"/>
    <lineage>
        <taxon>Eukaryota</taxon>
        <taxon>Viridiplantae</taxon>
        <taxon>Streptophyta</taxon>
        <taxon>Embryophyta</taxon>
        <taxon>Tracheophyta</taxon>
        <taxon>Spermatophyta</taxon>
        <taxon>Magnoliopsida</taxon>
        <taxon>Liliopsida</taxon>
        <taxon>Asparagales</taxon>
        <taxon>Orchidaceae</taxon>
        <taxon>Epidendroideae</taxon>
        <taxon>Malaxideae</taxon>
        <taxon>Dendrobiinae</taxon>
        <taxon>Dendrobium</taxon>
    </lineage>
</organism>
<sequence length="188" mass="21519">MGSEKQKPRFIWLLKTRGASRWNEIWARNTEKRRERRLDLRDLNGSAVRDVTLGYPFSGSPKVPLDVTLRFLFSRSPKVYLCVFVNLLDTLVIFSIVDRFSLVGVEILESVGLCCLRLSTAAFGFRLLQEDDQSFSQFTASGDFSFGFERSEILVREPPQETTVSGPRSAEYLDFGKRRMWTSSSDVV</sequence>
<name>A0A2I0X6B8_9ASPA</name>
<keyword evidence="2" id="KW-1185">Reference proteome</keyword>
<gene>
    <name evidence="1" type="ORF">MA16_Dca022021</name>
</gene>
<dbReference type="EMBL" id="KZ502111">
    <property type="protein sequence ID" value="PKU83441.1"/>
    <property type="molecule type" value="Genomic_DNA"/>
</dbReference>
<dbReference type="AlphaFoldDB" id="A0A2I0X6B8"/>
<reference evidence="1 2" key="1">
    <citation type="journal article" date="2016" name="Sci. Rep.">
        <title>The Dendrobium catenatum Lindl. genome sequence provides insights into polysaccharide synthase, floral development and adaptive evolution.</title>
        <authorList>
            <person name="Zhang G.Q."/>
            <person name="Xu Q."/>
            <person name="Bian C."/>
            <person name="Tsai W.C."/>
            <person name="Yeh C.M."/>
            <person name="Liu K.W."/>
            <person name="Yoshida K."/>
            <person name="Zhang L.S."/>
            <person name="Chang S.B."/>
            <person name="Chen F."/>
            <person name="Shi Y."/>
            <person name="Su Y.Y."/>
            <person name="Zhang Y.Q."/>
            <person name="Chen L.J."/>
            <person name="Yin Y."/>
            <person name="Lin M."/>
            <person name="Huang H."/>
            <person name="Deng H."/>
            <person name="Wang Z.W."/>
            <person name="Zhu S.L."/>
            <person name="Zhao X."/>
            <person name="Deng C."/>
            <person name="Niu S.C."/>
            <person name="Huang J."/>
            <person name="Wang M."/>
            <person name="Liu G.H."/>
            <person name="Yang H.J."/>
            <person name="Xiao X.J."/>
            <person name="Hsiao Y.Y."/>
            <person name="Wu W.L."/>
            <person name="Chen Y.Y."/>
            <person name="Mitsuda N."/>
            <person name="Ohme-Takagi M."/>
            <person name="Luo Y.B."/>
            <person name="Van de Peer Y."/>
            <person name="Liu Z.J."/>
        </authorList>
    </citation>
    <scope>NUCLEOTIDE SEQUENCE [LARGE SCALE GENOMIC DNA]</scope>
    <source>
        <tissue evidence="1">The whole plant</tissue>
    </source>
</reference>
<protein>
    <submittedName>
        <fullName evidence="1">Uncharacterized protein</fullName>
    </submittedName>
</protein>
<dbReference type="Proteomes" id="UP000233837">
    <property type="component" value="Unassembled WGS sequence"/>
</dbReference>
<reference evidence="1 2" key="2">
    <citation type="journal article" date="2017" name="Nature">
        <title>The Apostasia genome and the evolution of orchids.</title>
        <authorList>
            <person name="Zhang G.Q."/>
            <person name="Liu K.W."/>
            <person name="Li Z."/>
            <person name="Lohaus R."/>
            <person name="Hsiao Y.Y."/>
            <person name="Niu S.C."/>
            <person name="Wang J.Y."/>
            <person name="Lin Y.C."/>
            <person name="Xu Q."/>
            <person name="Chen L.J."/>
            <person name="Yoshida K."/>
            <person name="Fujiwara S."/>
            <person name="Wang Z.W."/>
            <person name="Zhang Y.Q."/>
            <person name="Mitsuda N."/>
            <person name="Wang M."/>
            <person name="Liu G.H."/>
            <person name="Pecoraro L."/>
            <person name="Huang H.X."/>
            <person name="Xiao X.J."/>
            <person name="Lin M."/>
            <person name="Wu X.Y."/>
            <person name="Wu W.L."/>
            <person name="Chen Y.Y."/>
            <person name="Chang S.B."/>
            <person name="Sakamoto S."/>
            <person name="Ohme-Takagi M."/>
            <person name="Yagi M."/>
            <person name="Zeng S.J."/>
            <person name="Shen C.Y."/>
            <person name="Yeh C.M."/>
            <person name="Luo Y.B."/>
            <person name="Tsai W.C."/>
            <person name="Van de Peer Y."/>
            <person name="Liu Z.J."/>
        </authorList>
    </citation>
    <scope>NUCLEOTIDE SEQUENCE [LARGE SCALE GENOMIC DNA]</scope>
    <source>
        <tissue evidence="1">The whole plant</tissue>
    </source>
</reference>
<proteinExistence type="predicted"/>
<evidence type="ECO:0000313" key="1">
    <source>
        <dbReference type="EMBL" id="PKU83441.1"/>
    </source>
</evidence>
<evidence type="ECO:0000313" key="2">
    <source>
        <dbReference type="Proteomes" id="UP000233837"/>
    </source>
</evidence>